<keyword evidence="7" id="KW-1003">Cell membrane</keyword>
<comment type="subcellular location">
    <subcellularLocation>
        <location evidence="7">Cell membrane</location>
        <topology evidence="7">Peripheral membrane protein</topology>
    </subcellularLocation>
    <subcellularLocation>
        <location evidence="1">Membrane</location>
    </subcellularLocation>
</comment>
<evidence type="ECO:0000256" key="3">
    <source>
        <dbReference type="ARBA" id="ARBA00022781"/>
    </source>
</evidence>
<proteinExistence type="inferred from homology"/>
<comment type="function">
    <text evidence="7">F(1)F(0) ATP synthase produces ATP from ADP in the presence of a proton or sodium gradient. F-type ATPases consist of two structural domains, F(1) containing the extramembraneous catalytic core and F(0) containing the membrane proton channel, linked together by a central stalk and a peripheral stalk. During catalysis, ATP synthesis in the catalytic domain of F(1) is coupled via a rotary mechanism of the central stalk subunits to proton translocation.</text>
</comment>
<dbReference type="NCBIfam" id="NF004402">
    <property type="entry name" value="PRK05758.2-2"/>
    <property type="match status" value="1"/>
</dbReference>
<gene>
    <name evidence="7" type="primary">atpH</name>
    <name evidence="8" type="ORF">J2S03_001254</name>
</gene>
<evidence type="ECO:0000256" key="2">
    <source>
        <dbReference type="ARBA" id="ARBA00022448"/>
    </source>
</evidence>
<accession>A0ABT9XGV5</accession>
<evidence type="ECO:0000256" key="4">
    <source>
        <dbReference type="ARBA" id="ARBA00023065"/>
    </source>
</evidence>
<evidence type="ECO:0000256" key="5">
    <source>
        <dbReference type="ARBA" id="ARBA00023136"/>
    </source>
</evidence>
<evidence type="ECO:0000256" key="7">
    <source>
        <dbReference type="HAMAP-Rule" id="MF_01416"/>
    </source>
</evidence>
<name>A0ABT9XGV5_9BACL</name>
<keyword evidence="7" id="KW-0139">CF(1)</keyword>
<keyword evidence="6 7" id="KW-0066">ATP synthesis</keyword>
<evidence type="ECO:0000313" key="8">
    <source>
        <dbReference type="EMBL" id="MDQ0189422.1"/>
    </source>
</evidence>
<dbReference type="RefSeq" id="WP_274457083.1">
    <property type="nucleotide sequence ID" value="NZ_CP067097.1"/>
</dbReference>
<keyword evidence="2 7" id="KW-0813">Transport</keyword>
<comment type="caution">
    <text evidence="8">The sequence shown here is derived from an EMBL/GenBank/DDBJ whole genome shotgun (WGS) entry which is preliminary data.</text>
</comment>
<protein>
    <recommendedName>
        <fullName evidence="7">ATP synthase subunit delta</fullName>
    </recommendedName>
    <alternativeName>
        <fullName evidence="7">ATP synthase F(1) sector subunit delta</fullName>
    </alternativeName>
    <alternativeName>
        <fullName evidence="7">F-type ATPase subunit delta</fullName>
        <shortName evidence="7">F-ATPase subunit delta</shortName>
    </alternativeName>
</protein>
<dbReference type="SUPFAM" id="SSF47928">
    <property type="entry name" value="N-terminal domain of the delta subunit of the F1F0-ATP synthase"/>
    <property type="match status" value="1"/>
</dbReference>
<comment type="similarity">
    <text evidence="7">Belongs to the ATPase delta chain family.</text>
</comment>
<dbReference type="PANTHER" id="PTHR11910">
    <property type="entry name" value="ATP SYNTHASE DELTA CHAIN"/>
    <property type="match status" value="1"/>
</dbReference>
<organism evidence="8 9">
    <name type="scientific">Alicyclobacillus cycloheptanicus</name>
    <dbReference type="NCBI Taxonomy" id="1457"/>
    <lineage>
        <taxon>Bacteria</taxon>
        <taxon>Bacillati</taxon>
        <taxon>Bacillota</taxon>
        <taxon>Bacilli</taxon>
        <taxon>Bacillales</taxon>
        <taxon>Alicyclobacillaceae</taxon>
        <taxon>Alicyclobacillus</taxon>
    </lineage>
</organism>
<reference evidence="8 9" key="1">
    <citation type="submission" date="2023-07" db="EMBL/GenBank/DDBJ databases">
        <title>Genomic Encyclopedia of Type Strains, Phase IV (KMG-IV): sequencing the most valuable type-strain genomes for metagenomic binning, comparative biology and taxonomic classification.</title>
        <authorList>
            <person name="Goeker M."/>
        </authorList>
    </citation>
    <scope>NUCLEOTIDE SEQUENCE [LARGE SCALE GENOMIC DNA]</scope>
    <source>
        <strain evidence="8 9">DSM 4006</strain>
    </source>
</reference>
<evidence type="ECO:0000313" key="9">
    <source>
        <dbReference type="Proteomes" id="UP001232973"/>
    </source>
</evidence>
<dbReference type="PRINTS" id="PR00125">
    <property type="entry name" value="ATPASEDELTA"/>
</dbReference>
<keyword evidence="5 7" id="KW-0472">Membrane</keyword>
<keyword evidence="3 7" id="KW-0375">Hydrogen ion transport</keyword>
<dbReference type="InterPro" id="IPR026015">
    <property type="entry name" value="ATP_synth_OSCP/delta_N_sf"/>
</dbReference>
<evidence type="ECO:0000256" key="6">
    <source>
        <dbReference type="ARBA" id="ARBA00023310"/>
    </source>
</evidence>
<dbReference type="HAMAP" id="MF_01416">
    <property type="entry name" value="ATP_synth_delta_bact"/>
    <property type="match status" value="1"/>
</dbReference>
<dbReference type="Proteomes" id="UP001232973">
    <property type="component" value="Unassembled WGS sequence"/>
</dbReference>
<keyword evidence="4 7" id="KW-0406">Ion transport</keyword>
<dbReference type="InterPro" id="IPR000711">
    <property type="entry name" value="ATPase_OSCP/dsu"/>
</dbReference>
<dbReference type="NCBIfam" id="TIGR01145">
    <property type="entry name" value="ATP_synt_delta"/>
    <property type="match status" value="1"/>
</dbReference>
<evidence type="ECO:0000256" key="1">
    <source>
        <dbReference type="ARBA" id="ARBA00004370"/>
    </source>
</evidence>
<dbReference type="EMBL" id="JAUSTP010000007">
    <property type="protein sequence ID" value="MDQ0189422.1"/>
    <property type="molecule type" value="Genomic_DNA"/>
</dbReference>
<keyword evidence="9" id="KW-1185">Reference proteome</keyword>
<comment type="function">
    <text evidence="7">This protein is part of the stalk that links CF(0) to CF(1). It either transmits conformational changes from CF(0) to CF(1) or is implicated in proton conduction.</text>
</comment>
<dbReference type="Gene3D" id="1.10.520.20">
    <property type="entry name" value="N-terminal domain of the delta subunit of the F1F0-ATP synthase"/>
    <property type="match status" value="1"/>
</dbReference>
<sequence length="186" mass="20152">MLSGAVTNRYTQGLFKFAEQQQAVDKVDESLKLLADVLGAHPKLQDILNHPLIDADSKANAITNVFGEALDPLVARFVKVLLNRGRGGYIAAIYERFHALAQAAKGELTVEVQSAMPLAEEQLQEIEKHLSASLNKKVRASLHVDPDLIAGCRIRVGDRVIDATIRGALAQFSQKLVSGATKEGTL</sequence>
<dbReference type="Pfam" id="PF00213">
    <property type="entry name" value="OSCP"/>
    <property type="match status" value="1"/>
</dbReference>